<dbReference type="Proteomes" id="UP000278775">
    <property type="component" value="Unassembled WGS sequence"/>
</dbReference>
<dbReference type="Gene3D" id="3.40.1360.10">
    <property type="match status" value="1"/>
</dbReference>
<accession>A0A3M7TB71</accession>
<evidence type="ECO:0000313" key="2">
    <source>
        <dbReference type="Proteomes" id="UP000278775"/>
    </source>
</evidence>
<protein>
    <recommendedName>
        <fullName evidence="3">DUF3991 domain-containing protein</fullName>
    </recommendedName>
</protein>
<sequence length="414" mass="48547">MYNIVNWDLIRSEVDIEEYFLFKMGSLYSFDKYKQAYVLYEGNNGDIIRFFYHETSKIKMYYSIVYQDSGDIIQFIKKRVLQNINATGNEVNDELRAFLGLNKSNFVNKNKHSIISKKDFKTEHNYEIHGDIIPKLDDHLKYLTKFRCFSGDVLLSNIFKSILFTYNTDSITTLALSITSIEGKLVGVNRIETKDNQYFNKKWFDKNSRNGIGFTFSNKFSGTETLSIFESFFDAIAYHELYNPNSIQYCSTNGELGFNKAKLITKYFQKNNFKRIILGNDNDSAGRYFNLNIVGCFINGIERIRKGKEIIWIEFNNNQCEENKLKLLTKFFRFSEEHSKGTQETTIPQIYFTETLSTNEKHHFFAISNTKDSIEFFVGLLLRIWELNELIIVHTPINKDFNEDLVKFKTILNG</sequence>
<dbReference type="OrthoDB" id="1032058at2"/>
<dbReference type="AlphaFoldDB" id="A0A3M7TB71"/>
<proteinExistence type="predicted"/>
<reference evidence="1 2" key="1">
    <citation type="submission" date="2018-08" db="EMBL/GenBank/DDBJ databases">
        <title>Chryseobacterium nematophagum: a novel matrix digesting pathogen of nematodes.</title>
        <authorList>
            <person name="Page A."/>
            <person name="Roberts M."/>
            <person name="Felix M.-A."/>
            <person name="Weir W."/>
        </authorList>
    </citation>
    <scope>NUCLEOTIDE SEQUENCE [LARGE SCALE GENOMIC DNA]</scope>
    <source>
        <strain evidence="1 2">JUb129</strain>
    </source>
</reference>
<dbReference type="EMBL" id="QWIU01000003">
    <property type="protein sequence ID" value="RNA60505.1"/>
    <property type="molecule type" value="Genomic_DNA"/>
</dbReference>
<dbReference type="Pfam" id="PF13155">
    <property type="entry name" value="Toprim_2"/>
    <property type="match status" value="1"/>
</dbReference>
<evidence type="ECO:0008006" key="3">
    <source>
        <dbReference type="Google" id="ProtNLM"/>
    </source>
</evidence>
<evidence type="ECO:0000313" key="1">
    <source>
        <dbReference type="EMBL" id="RNA60505.1"/>
    </source>
</evidence>
<gene>
    <name evidence="1" type="ORF">D1631_18630</name>
</gene>
<comment type="caution">
    <text evidence="1">The sequence shown here is derived from an EMBL/GenBank/DDBJ whole genome shotgun (WGS) entry which is preliminary data.</text>
</comment>
<organism evidence="1 2">
    <name type="scientific">Chryseobacterium nematophagum</name>
    <dbReference type="NCBI Taxonomy" id="2305228"/>
    <lineage>
        <taxon>Bacteria</taxon>
        <taxon>Pseudomonadati</taxon>
        <taxon>Bacteroidota</taxon>
        <taxon>Flavobacteriia</taxon>
        <taxon>Flavobacteriales</taxon>
        <taxon>Weeksellaceae</taxon>
        <taxon>Chryseobacterium group</taxon>
        <taxon>Chryseobacterium</taxon>
    </lineage>
</organism>
<dbReference type="RefSeq" id="WP_122637899.1">
    <property type="nucleotide sequence ID" value="NZ_QWIU01000003.1"/>
</dbReference>
<name>A0A3M7TB71_9FLAO</name>